<protein>
    <submittedName>
        <fullName evidence="1">Uncharacterized protein</fullName>
    </submittedName>
</protein>
<proteinExistence type="predicted"/>
<name>A0A8J9T320_PHATR</name>
<dbReference type="SUPFAM" id="SSF48371">
    <property type="entry name" value="ARM repeat"/>
    <property type="match status" value="1"/>
</dbReference>
<reference evidence="1" key="1">
    <citation type="submission" date="2022-02" db="EMBL/GenBank/DDBJ databases">
        <authorList>
            <person name="Giguere J D."/>
        </authorList>
    </citation>
    <scope>NUCLEOTIDE SEQUENCE</scope>
    <source>
        <strain evidence="1">CCAP 1055/1</strain>
    </source>
</reference>
<dbReference type="EMBL" id="OU594959">
    <property type="protein sequence ID" value="CAG9283311.1"/>
    <property type="molecule type" value="Genomic_DNA"/>
</dbReference>
<accession>A0A8J9T320</accession>
<dbReference type="Gene3D" id="1.25.10.10">
    <property type="entry name" value="Leucine-rich Repeat Variant"/>
    <property type="match status" value="1"/>
</dbReference>
<gene>
    <name evidence="1" type="ORF">PTTT1_LOCUS22378</name>
</gene>
<dbReference type="InterPro" id="IPR011989">
    <property type="entry name" value="ARM-like"/>
</dbReference>
<organism evidence="1">
    <name type="scientific">Phaeodactylum tricornutum</name>
    <name type="common">Diatom</name>
    <dbReference type="NCBI Taxonomy" id="2850"/>
    <lineage>
        <taxon>Eukaryota</taxon>
        <taxon>Sar</taxon>
        <taxon>Stramenopiles</taxon>
        <taxon>Ochrophyta</taxon>
        <taxon>Bacillariophyta</taxon>
        <taxon>Bacillariophyceae</taxon>
        <taxon>Bacillariophycidae</taxon>
        <taxon>Naviculales</taxon>
        <taxon>Phaeodactylaceae</taxon>
        <taxon>Phaeodactylum</taxon>
    </lineage>
</organism>
<dbReference type="InterPro" id="IPR016024">
    <property type="entry name" value="ARM-type_fold"/>
</dbReference>
<evidence type="ECO:0000313" key="1">
    <source>
        <dbReference type="EMBL" id="CAG9283311.1"/>
    </source>
</evidence>
<dbReference type="AlphaFoldDB" id="A0A8J9T320"/>
<dbReference type="Proteomes" id="UP000836788">
    <property type="component" value="Chromosome 18"/>
</dbReference>
<sequence>MKKPTKQPRWNYGQSRVIYTDANASSQPSFPKAASRNTSLVRQDPKCQWQKDLSKSATSVRLARHVREHCHRPNRLDDDSFDRRRYLRPNCSGGDEIPVMDTDDVRHEHACLILELHHAVLLCQQRNQEIIDVPELSNSTTRDARDTIDQKADSVSQSWQLLRQFYRSRSNSQSLTQEDRTETLEFLLDCMDSYRDSSYPSNTSTPEVCLFVLEQLTRATLSAYDERSVYLSGDLVDTIFLAAHTRARRNLLILVRWYHSATSDLRPRIRYLLQHVSSFHWQNSVEIVEFTKLSIASLEVDTTTNNQLHAVNLPFKLREQHEGTSNYDQQLFYWRCLSCSSNGIALLWKKRETSQVLRLLEDTAVSKNPEFAVMAAATLSALASLGPDVTTSPDFIADALIRILIDADWDAKLESVSGLRLCFRDKRVECVILTEKHCSKLERIIANLTKIVLLVPEQKQRPNHQIQRDAATILLDMMAWLTTRPHQICEGIPCSDLVKVCQALLDDDSREIVKQTVSMIAFILGDDPKKILTDSPTILTSLATTSIRWSTVSDLTISIMDIFQDLSSADGEIQSLLVRQPRVLESLVILTNSQTNTGGRQAAISLVLAISSNPCHRRCLAKQVGLLSGLIRYVRWLDESSLIQAESSHEREGLKECIRLIANVL</sequence>